<feature type="domain" description="JmjC" evidence="1">
    <location>
        <begin position="109"/>
        <end position="268"/>
    </location>
</feature>
<proteinExistence type="predicted"/>
<dbReference type="Pfam" id="PF13621">
    <property type="entry name" value="Cupin_8"/>
    <property type="match status" value="1"/>
</dbReference>
<dbReference type="Proteomes" id="UP001139522">
    <property type="component" value="Unassembled WGS sequence"/>
</dbReference>
<evidence type="ECO:0000313" key="2">
    <source>
        <dbReference type="EMBL" id="MDE8603465.1"/>
    </source>
</evidence>
<evidence type="ECO:0000259" key="1">
    <source>
        <dbReference type="PROSITE" id="PS51184"/>
    </source>
</evidence>
<sequence>MDENILKNIPGIDAAQSITTIDAEQLTPKVFMEYFVSNNRPCLIKGAIKHWPAIKKWGDPDYLKAKCGDSPITYYPHMNYDHTDNMKVDETVKPFSFVLDILCHPSSGITSAPSLMFDKPPFLALAKDVAGFSFLPSPPKPILYPASRSFMYKGAGTGWHYHFVDETLMCQVIGSKKVGLLPPDTETDNIVYEAFTTDAYLSNGDCFDPIKASKLKPILAVVEPGDALYIPPFWWHGVETIGSSFGITIANCWRSPLHIMGDLSFPTVRKIWKKSLTRPNKRTPIVLALGISSLLMQSVRFIFNSRARKTKIVDEKGQL</sequence>
<reference evidence="2" key="1">
    <citation type="submission" date="2023-01" db="EMBL/GenBank/DDBJ databases">
        <title>Psychroserpens sp. MSW6 and Marinomonas sp. RSW2, isolated from seawater.</title>
        <authorList>
            <person name="Kristyanto S."/>
            <person name="Jung J."/>
            <person name="Kim J.M."/>
            <person name="Jeon C.O."/>
        </authorList>
    </citation>
    <scope>NUCLEOTIDE SEQUENCE</scope>
    <source>
        <strain evidence="2">RSW2</strain>
    </source>
</reference>
<dbReference type="PROSITE" id="PS51184">
    <property type="entry name" value="JMJC"/>
    <property type="match status" value="1"/>
</dbReference>
<evidence type="ECO:0000313" key="3">
    <source>
        <dbReference type="Proteomes" id="UP001139522"/>
    </source>
</evidence>
<gene>
    <name evidence="2" type="ORF">M3I01_011135</name>
</gene>
<comment type="caution">
    <text evidence="2">The sequence shown here is derived from an EMBL/GenBank/DDBJ whole genome shotgun (WGS) entry which is preliminary data.</text>
</comment>
<dbReference type="EMBL" id="JAMZEG020000002">
    <property type="protein sequence ID" value="MDE8603465.1"/>
    <property type="molecule type" value="Genomic_DNA"/>
</dbReference>
<dbReference type="PANTHER" id="PTHR12461">
    <property type="entry name" value="HYPOXIA-INDUCIBLE FACTOR 1 ALPHA INHIBITOR-RELATED"/>
    <property type="match status" value="1"/>
</dbReference>
<dbReference type="RefSeq" id="WP_255895949.1">
    <property type="nucleotide sequence ID" value="NZ_JAMZEG020000002.1"/>
</dbReference>
<dbReference type="Gene3D" id="2.60.120.650">
    <property type="entry name" value="Cupin"/>
    <property type="match status" value="1"/>
</dbReference>
<accession>A0ABT5WHE6</accession>
<dbReference type="InterPro" id="IPR041667">
    <property type="entry name" value="Cupin_8"/>
</dbReference>
<keyword evidence="3" id="KW-1185">Reference proteome</keyword>
<name>A0ABT5WHE6_9GAMM</name>
<dbReference type="PANTHER" id="PTHR12461:SF105">
    <property type="entry name" value="HYPOXIA-INDUCIBLE FACTOR 1-ALPHA INHIBITOR"/>
    <property type="match status" value="1"/>
</dbReference>
<protein>
    <submittedName>
        <fullName evidence="2">Cupin-like domain-containing protein</fullName>
    </submittedName>
</protein>
<dbReference type="SUPFAM" id="SSF51197">
    <property type="entry name" value="Clavaminate synthase-like"/>
    <property type="match status" value="1"/>
</dbReference>
<dbReference type="InterPro" id="IPR003347">
    <property type="entry name" value="JmjC_dom"/>
</dbReference>
<organism evidence="2 3">
    <name type="scientific">Marinomonas maritima</name>
    <dbReference type="NCBI Taxonomy" id="2940935"/>
    <lineage>
        <taxon>Bacteria</taxon>
        <taxon>Pseudomonadati</taxon>
        <taxon>Pseudomonadota</taxon>
        <taxon>Gammaproteobacteria</taxon>
        <taxon>Oceanospirillales</taxon>
        <taxon>Oceanospirillaceae</taxon>
        <taxon>Marinomonas</taxon>
    </lineage>
</organism>